<dbReference type="STRING" id="407234.SAMN05421795_102138"/>
<evidence type="ECO:0000313" key="2">
    <source>
        <dbReference type="Proteomes" id="UP000186098"/>
    </source>
</evidence>
<name>A0A1N7KT52_9RHOB</name>
<gene>
    <name evidence="1" type="ORF">SAMN05421795_102138</name>
</gene>
<protein>
    <submittedName>
        <fullName evidence="1">Uncharacterized protein</fullName>
    </submittedName>
</protein>
<evidence type="ECO:0000313" key="1">
    <source>
        <dbReference type="EMBL" id="SIS64744.1"/>
    </source>
</evidence>
<reference evidence="2" key="1">
    <citation type="submission" date="2017-01" db="EMBL/GenBank/DDBJ databases">
        <authorList>
            <person name="Varghese N."/>
            <person name="Submissions S."/>
        </authorList>
    </citation>
    <scope>NUCLEOTIDE SEQUENCE [LARGE SCALE GENOMIC DNA]</scope>
    <source>
        <strain evidence="2">DSM 18714</strain>
    </source>
</reference>
<organism evidence="1 2">
    <name type="scientific">Phaeovulum vinaykumarii</name>
    <dbReference type="NCBI Taxonomy" id="407234"/>
    <lineage>
        <taxon>Bacteria</taxon>
        <taxon>Pseudomonadati</taxon>
        <taxon>Pseudomonadota</taxon>
        <taxon>Alphaproteobacteria</taxon>
        <taxon>Rhodobacterales</taxon>
        <taxon>Paracoccaceae</taxon>
        <taxon>Phaeovulum</taxon>
    </lineage>
</organism>
<accession>A0A1N7KT52</accession>
<keyword evidence="2" id="KW-1185">Reference proteome</keyword>
<sequence length="289" mass="32152">MGKLPRVILGISAKAARRPFPSDRESADMRKPRRRARSCGSWSITCRYGGLWSSPMCQPIGSTTGSISWLDSAGISPLTRTRNSGADFRSETAFFRPMCKRSSRTGGTPIASSMSRSITRSRLIGTRAIALEHPDQSTHEQSLEFRSDDIFRVIPDHFPKVLVFKDLLVNALQAEKVLTRERRAMALVEIHMAADGSWQVRLPPLAKARLQLLRDSLGPNETGGALLGIVDHSRKRIEIVSGLRAPVDSVSGRTGFERGIRGLRVQIDKACEKVMHQVTYIGEWHNHSR</sequence>
<dbReference type="EMBL" id="FTOM01000002">
    <property type="protein sequence ID" value="SIS64744.1"/>
    <property type="molecule type" value="Genomic_DNA"/>
</dbReference>
<dbReference type="Proteomes" id="UP000186098">
    <property type="component" value="Unassembled WGS sequence"/>
</dbReference>
<dbReference type="AlphaFoldDB" id="A0A1N7KT52"/>
<proteinExistence type="predicted"/>